<evidence type="ECO:0000256" key="1">
    <source>
        <dbReference type="SAM" id="Phobius"/>
    </source>
</evidence>
<feature type="transmembrane region" description="Helical" evidence="1">
    <location>
        <begin position="234"/>
        <end position="252"/>
    </location>
</feature>
<feature type="transmembrane region" description="Helical" evidence="1">
    <location>
        <begin position="12"/>
        <end position="31"/>
    </location>
</feature>
<feature type="transmembrane region" description="Helical" evidence="1">
    <location>
        <begin position="300"/>
        <end position="318"/>
    </location>
</feature>
<feature type="transmembrane region" description="Helical" evidence="1">
    <location>
        <begin position="171"/>
        <end position="188"/>
    </location>
</feature>
<dbReference type="PANTHER" id="PTHR23028">
    <property type="entry name" value="ACETYLTRANSFERASE"/>
    <property type="match status" value="1"/>
</dbReference>
<keyword evidence="3" id="KW-0012">Acyltransferase</keyword>
<name>A0A172TUY0_9BACT</name>
<keyword evidence="3" id="KW-0808">Transferase</keyword>
<protein>
    <submittedName>
        <fullName evidence="3">Acyltransferase</fullName>
    </submittedName>
</protein>
<proteinExistence type="predicted"/>
<dbReference type="Pfam" id="PF01757">
    <property type="entry name" value="Acyl_transf_3"/>
    <property type="match status" value="1"/>
</dbReference>
<dbReference type="InterPro" id="IPR050879">
    <property type="entry name" value="Acyltransferase_3"/>
</dbReference>
<feature type="transmembrane region" description="Helical" evidence="1">
    <location>
        <begin position="258"/>
        <end position="279"/>
    </location>
</feature>
<gene>
    <name evidence="3" type="ORF">SY85_10155</name>
</gene>
<dbReference type="EMBL" id="CP011390">
    <property type="protein sequence ID" value="ANE50812.1"/>
    <property type="molecule type" value="Genomic_DNA"/>
</dbReference>
<reference evidence="3 4" key="2">
    <citation type="journal article" date="2016" name="Int. J. Syst. Evol. Microbiol.">
        <title>Flavisolibacter tropicus sp. nov., isolated from tropical soil.</title>
        <authorList>
            <person name="Lee J.J."/>
            <person name="Kang M.S."/>
            <person name="Kim G.S."/>
            <person name="Lee C.S."/>
            <person name="Lim S."/>
            <person name="Lee J."/>
            <person name="Roh S.H."/>
            <person name="Kang H."/>
            <person name="Ha J.M."/>
            <person name="Bae S."/>
            <person name="Jung H.Y."/>
            <person name="Kim M.K."/>
        </authorList>
    </citation>
    <scope>NUCLEOTIDE SEQUENCE [LARGE SCALE GENOMIC DNA]</scope>
    <source>
        <strain evidence="3 4">LCS9</strain>
    </source>
</reference>
<feature type="transmembrane region" description="Helical" evidence="1">
    <location>
        <begin position="81"/>
        <end position="99"/>
    </location>
</feature>
<feature type="transmembrane region" description="Helical" evidence="1">
    <location>
        <begin position="106"/>
        <end position="126"/>
    </location>
</feature>
<feature type="transmembrane region" description="Helical" evidence="1">
    <location>
        <begin position="146"/>
        <end position="164"/>
    </location>
</feature>
<dbReference type="Proteomes" id="UP000077177">
    <property type="component" value="Chromosome"/>
</dbReference>
<sequence>MASKPHYPILDALRGVAALTVVAFHIFEAHATSPSDQIINHGYLAVDFFFLLSGFVIGYAYDDRWSKMSVGNFLRRRVERLQPMVIIGMVIGAVCFYFQASSVWPVIATVPSWKLLLVMVIGFIMIPLPPSMDIRGWNETYPLNGPGWSLFYEYVVNILYALFIRKLSKTLLTILVMLAGAVLIQYAVTSASGDVIGGWSLEPAQLRVGFTRVMYPFFAGLLLFRTVRLTRVKNAFQWCSLLLLVILAAPRIGGEQQLWMNGLYDSLCIVFLFPLIVYLGASGELITSTSKRWCKFLGDISYPIYITHYPLIYIYTAWVKDNKISLQEGYPFALLVFVSAIAIAYACLKWYDEPVRAWLQKNRVARETNSIQREKKKPALIK</sequence>
<keyword evidence="4" id="KW-1185">Reference proteome</keyword>
<feature type="transmembrane region" description="Helical" evidence="1">
    <location>
        <begin position="330"/>
        <end position="351"/>
    </location>
</feature>
<accession>A0A172TUY0</accession>
<evidence type="ECO:0000313" key="3">
    <source>
        <dbReference type="EMBL" id="ANE50812.1"/>
    </source>
</evidence>
<dbReference type="OrthoDB" id="9796461at2"/>
<feature type="domain" description="Acyltransferase 3" evidence="2">
    <location>
        <begin position="10"/>
        <end position="347"/>
    </location>
</feature>
<feature type="transmembrane region" description="Helical" evidence="1">
    <location>
        <begin position="43"/>
        <end position="61"/>
    </location>
</feature>
<dbReference type="STRING" id="1492898.SY85_10155"/>
<dbReference type="RefSeq" id="WP_066404163.1">
    <property type="nucleotide sequence ID" value="NZ_CP011390.1"/>
</dbReference>
<dbReference type="KEGG" id="fla:SY85_10155"/>
<dbReference type="GO" id="GO:0016747">
    <property type="term" value="F:acyltransferase activity, transferring groups other than amino-acyl groups"/>
    <property type="evidence" value="ECO:0007669"/>
    <property type="project" value="InterPro"/>
</dbReference>
<keyword evidence="1" id="KW-0472">Membrane</keyword>
<feature type="transmembrane region" description="Helical" evidence="1">
    <location>
        <begin position="208"/>
        <end position="227"/>
    </location>
</feature>
<dbReference type="AlphaFoldDB" id="A0A172TUY0"/>
<organism evidence="3 4">
    <name type="scientific">Flavisolibacter tropicus</name>
    <dbReference type="NCBI Taxonomy" id="1492898"/>
    <lineage>
        <taxon>Bacteria</taxon>
        <taxon>Pseudomonadati</taxon>
        <taxon>Bacteroidota</taxon>
        <taxon>Chitinophagia</taxon>
        <taxon>Chitinophagales</taxon>
        <taxon>Chitinophagaceae</taxon>
        <taxon>Flavisolibacter</taxon>
    </lineage>
</organism>
<dbReference type="InterPro" id="IPR002656">
    <property type="entry name" value="Acyl_transf_3_dom"/>
</dbReference>
<evidence type="ECO:0000259" key="2">
    <source>
        <dbReference type="Pfam" id="PF01757"/>
    </source>
</evidence>
<reference evidence="4" key="1">
    <citation type="submission" date="2015-01" db="EMBL/GenBank/DDBJ databases">
        <title>Flavisolibacter sp./LCS9/ whole genome sequencing.</title>
        <authorList>
            <person name="Kim M.K."/>
            <person name="Srinivasan S."/>
            <person name="Lee J.-J."/>
        </authorList>
    </citation>
    <scope>NUCLEOTIDE SEQUENCE [LARGE SCALE GENOMIC DNA]</scope>
    <source>
        <strain evidence="4">LCS9</strain>
    </source>
</reference>
<evidence type="ECO:0000313" key="4">
    <source>
        <dbReference type="Proteomes" id="UP000077177"/>
    </source>
</evidence>
<dbReference type="PATRIC" id="fig|1492898.3.peg.2182"/>
<dbReference type="PANTHER" id="PTHR23028:SF134">
    <property type="entry name" value="PUTATIVE (AFU_ORTHOLOGUE AFUA_4G08520)-RELATED"/>
    <property type="match status" value="1"/>
</dbReference>
<keyword evidence="1" id="KW-1133">Transmembrane helix</keyword>
<keyword evidence="1" id="KW-0812">Transmembrane</keyword>